<organism evidence="2 3">
    <name type="scientific">Prunus armeniaca</name>
    <name type="common">Apricot</name>
    <name type="synonym">Armeniaca vulgaris</name>
    <dbReference type="NCBI Taxonomy" id="36596"/>
    <lineage>
        <taxon>Eukaryota</taxon>
        <taxon>Viridiplantae</taxon>
        <taxon>Streptophyta</taxon>
        <taxon>Embryophyta</taxon>
        <taxon>Tracheophyta</taxon>
        <taxon>Spermatophyta</taxon>
        <taxon>Magnoliopsida</taxon>
        <taxon>eudicotyledons</taxon>
        <taxon>Gunneridae</taxon>
        <taxon>Pentapetalae</taxon>
        <taxon>rosids</taxon>
        <taxon>fabids</taxon>
        <taxon>Rosales</taxon>
        <taxon>Rosaceae</taxon>
        <taxon>Amygdaloideae</taxon>
        <taxon>Amygdaleae</taxon>
        <taxon>Prunus</taxon>
    </lineage>
</organism>
<feature type="compositionally biased region" description="Basic and acidic residues" evidence="1">
    <location>
        <begin position="12"/>
        <end position="23"/>
    </location>
</feature>
<dbReference type="AlphaFoldDB" id="A0A6J5XE83"/>
<feature type="region of interest" description="Disordered" evidence="1">
    <location>
        <begin position="12"/>
        <end position="39"/>
    </location>
</feature>
<sequence>MAMAILRKFQKKLEQDQHSDPNRAHGMYTEESAIPPGPAVDLRPWMGPIRDRMTTHTVGLFAVNACVETLRTLRTGRKTTLSPESVIHRLGRVRKRTTAYRSPSSSTHMDEGDNIEVDWPDHATKTNNVR</sequence>
<reference evidence="3" key="1">
    <citation type="journal article" date="2020" name="Genome Biol.">
        <title>Gamete binning: chromosome-level and haplotype-resolved genome assembly enabled by high-throughput single-cell sequencing of gamete genomes.</title>
        <authorList>
            <person name="Campoy J.A."/>
            <person name="Sun H."/>
            <person name="Goel M."/>
            <person name="Jiao W.-B."/>
            <person name="Folz-Donahue K."/>
            <person name="Wang N."/>
            <person name="Rubio M."/>
            <person name="Liu C."/>
            <person name="Kukat C."/>
            <person name="Ruiz D."/>
            <person name="Huettel B."/>
            <person name="Schneeberger K."/>
        </authorList>
    </citation>
    <scope>NUCLEOTIDE SEQUENCE [LARGE SCALE GENOMIC DNA]</scope>
    <source>
        <strain evidence="3">cv. Rojo Pasion</strain>
    </source>
</reference>
<evidence type="ECO:0000256" key="1">
    <source>
        <dbReference type="SAM" id="MobiDB-lite"/>
    </source>
</evidence>
<keyword evidence="3" id="KW-1185">Reference proteome</keyword>
<evidence type="ECO:0000313" key="2">
    <source>
        <dbReference type="EMBL" id="CAB4312266.1"/>
    </source>
</evidence>
<dbReference type="EMBL" id="CAEKKB010000006">
    <property type="protein sequence ID" value="CAB4312266.1"/>
    <property type="molecule type" value="Genomic_DNA"/>
</dbReference>
<name>A0A6J5XE83_PRUAR</name>
<gene>
    <name evidence="2" type="ORF">ORAREDHAP_LOCUS34631</name>
</gene>
<proteinExistence type="predicted"/>
<accession>A0A6J5XE83</accession>
<feature type="region of interest" description="Disordered" evidence="1">
    <location>
        <begin position="94"/>
        <end position="130"/>
    </location>
</feature>
<protein>
    <submittedName>
        <fullName evidence="2">Uncharacterized protein</fullName>
    </submittedName>
</protein>
<evidence type="ECO:0000313" key="3">
    <source>
        <dbReference type="Proteomes" id="UP000507245"/>
    </source>
</evidence>
<dbReference type="Proteomes" id="UP000507245">
    <property type="component" value="Unassembled WGS sequence"/>
</dbReference>